<dbReference type="Proteomes" id="UP000515312">
    <property type="component" value="Chromosome"/>
</dbReference>
<dbReference type="EMBL" id="CP060394">
    <property type="protein sequence ID" value="QNI35030.1"/>
    <property type="molecule type" value="Genomic_DNA"/>
</dbReference>
<dbReference type="KEGG" id="adin:H7849_16340"/>
<dbReference type="PANTHER" id="PTHR47197:SF3">
    <property type="entry name" value="DIHYDRO-HEME D1 DEHYDROGENASE"/>
    <property type="match status" value="1"/>
</dbReference>
<evidence type="ECO:0000313" key="4">
    <source>
        <dbReference type="Proteomes" id="UP000515312"/>
    </source>
</evidence>
<dbReference type="InterPro" id="IPR051200">
    <property type="entry name" value="Host-pathogen_enzymatic-act"/>
</dbReference>
<proteinExistence type="predicted"/>
<dbReference type="AlphaFoldDB" id="A0A7G8BR60"/>
<protein>
    <submittedName>
        <fullName evidence="3">YncE family protein</fullName>
    </submittedName>
</protein>
<feature type="compositionally biased region" description="Pro residues" evidence="1">
    <location>
        <begin position="180"/>
        <end position="200"/>
    </location>
</feature>
<feature type="region of interest" description="Disordered" evidence="1">
    <location>
        <begin position="175"/>
        <end position="210"/>
    </location>
</feature>
<organism evidence="3 4">
    <name type="scientific">Alloacidobacterium dinghuense</name>
    <dbReference type="NCBI Taxonomy" id="2763107"/>
    <lineage>
        <taxon>Bacteria</taxon>
        <taxon>Pseudomonadati</taxon>
        <taxon>Acidobacteriota</taxon>
        <taxon>Terriglobia</taxon>
        <taxon>Terriglobales</taxon>
        <taxon>Acidobacteriaceae</taxon>
        <taxon>Alloacidobacterium</taxon>
    </lineage>
</organism>
<gene>
    <name evidence="3" type="ORF">H7849_16340</name>
</gene>
<evidence type="ECO:0000256" key="1">
    <source>
        <dbReference type="SAM" id="MobiDB-lite"/>
    </source>
</evidence>
<sequence length="353" mass="36850">MKLALASLCIGLCLSLQLGAQSTPQTTLLALSKRAHTLAIVDPSSLQVIARVPVGNDPHEVIASSDGSTAYVSNYGFGAYNTLAVIDLVHQQAMPSIDLGPLRGPHGLTFVDGKVWFTAEAAKAIGRYDPAGSKVDWILGTGQNRTHMIFVSQDVQSIITTNVSSATVSLIEKIKGQAPGGPPPPMPAGSGPPPGPPPMGAPGGDWNETVIPVGKGSEGFDVSPSGSEIWVANAQDGTVSIIDRASKTVTQTLAANMQGANRLKFTPDGKLVFISSLRQPDLAIYDAATRKEVKRIKIGHGAAGIVMQPDGARVYVACSPDNYVAVIDLKTLEVTGHIDVGAEPDGLAWAIRH</sequence>
<evidence type="ECO:0000256" key="2">
    <source>
        <dbReference type="SAM" id="SignalP"/>
    </source>
</evidence>
<dbReference type="InterPro" id="IPR011964">
    <property type="entry name" value="YVTN_b-propeller_repeat"/>
</dbReference>
<keyword evidence="2" id="KW-0732">Signal</keyword>
<evidence type="ECO:0000313" key="3">
    <source>
        <dbReference type="EMBL" id="QNI35030.1"/>
    </source>
</evidence>
<name>A0A7G8BR60_9BACT</name>
<dbReference type="SUPFAM" id="SSF50974">
    <property type="entry name" value="Nitrous oxide reductase, N-terminal domain"/>
    <property type="match status" value="1"/>
</dbReference>
<dbReference type="Pfam" id="PF02239">
    <property type="entry name" value="Cytochrom_D1"/>
    <property type="match status" value="1"/>
</dbReference>
<feature type="chain" id="PRO_5028911316" evidence="2">
    <location>
        <begin position="21"/>
        <end position="353"/>
    </location>
</feature>
<keyword evidence="4" id="KW-1185">Reference proteome</keyword>
<reference evidence="3 4" key="1">
    <citation type="submission" date="2020-08" db="EMBL/GenBank/DDBJ databases">
        <title>Edaphobacter telluris sp. nov. and Acidobacterium dinghuensis sp. nov., two acidobacteria isolated from forest soil.</title>
        <authorList>
            <person name="Fu J."/>
            <person name="Qiu L."/>
        </authorList>
    </citation>
    <scope>NUCLEOTIDE SEQUENCE [LARGE SCALE GENOMIC DNA]</scope>
    <source>
        <strain evidence="3">4Y35</strain>
    </source>
</reference>
<dbReference type="Gene3D" id="2.130.10.10">
    <property type="entry name" value="YVTN repeat-like/Quinoprotein amine dehydrogenase"/>
    <property type="match status" value="2"/>
</dbReference>
<dbReference type="InterPro" id="IPR015943">
    <property type="entry name" value="WD40/YVTN_repeat-like_dom_sf"/>
</dbReference>
<dbReference type="PANTHER" id="PTHR47197">
    <property type="entry name" value="PROTEIN NIRF"/>
    <property type="match status" value="1"/>
</dbReference>
<feature type="signal peptide" evidence="2">
    <location>
        <begin position="1"/>
        <end position="20"/>
    </location>
</feature>
<dbReference type="NCBIfam" id="TIGR02276">
    <property type="entry name" value="beta_rpt_yvtn"/>
    <property type="match status" value="1"/>
</dbReference>
<accession>A0A7G8BR60</accession>
<dbReference type="InterPro" id="IPR011045">
    <property type="entry name" value="N2O_reductase_N"/>
</dbReference>